<organism evidence="2 3">
    <name type="scientific">Eiseniibacteriota bacterium</name>
    <dbReference type="NCBI Taxonomy" id="2212470"/>
    <lineage>
        <taxon>Bacteria</taxon>
        <taxon>Candidatus Eiseniibacteriota</taxon>
    </lineage>
</organism>
<dbReference type="AlphaFoldDB" id="A0A933SD99"/>
<comment type="caution">
    <text evidence="2">The sequence shown here is derived from an EMBL/GenBank/DDBJ whole genome shotgun (WGS) entry which is preliminary data.</text>
</comment>
<name>A0A933SD99_UNCEI</name>
<dbReference type="EMBL" id="JACRIW010000092">
    <property type="protein sequence ID" value="MBI5170432.1"/>
    <property type="molecule type" value="Genomic_DNA"/>
</dbReference>
<proteinExistence type="predicted"/>
<accession>A0A933SD99</accession>
<evidence type="ECO:0000256" key="1">
    <source>
        <dbReference type="SAM" id="MobiDB-lite"/>
    </source>
</evidence>
<feature type="region of interest" description="Disordered" evidence="1">
    <location>
        <begin position="1"/>
        <end position="21"/>
    </location>
</feature>
<evidence type="ECO:0008006" key="4">
    <source>
        <dbReference type="Google" id="ProtNLM"/>
    </source>
</evidence>
<dbReference type="Proteomes" id="UP000696931">
    <property type="component" value="Unassembled WGS sequence"/>
</dbReference>
<protein>
    <recommendedName>
        <fullName evidence="4">Nucleotidyltransferase family protein</fullName>
    </recommendedName>
</protein>
<evidence type="ECO:0000313" key="2">
    <source>
        <dbReference type="EMBL" id="MBI5170432.1"/>
    </source>
</evidence>
<gene>
    <name evidence="2" type="ORF">HZA61_13160</name>
</gene>
<sequence>MEPSPVMHESEKPQGGPVTPLELVTGSSVSARLEPGLAIAREWAGDGLEALVLSGSHASGEAAWAEIEGRTISLSDIDLYAVMRDTASAAAATARARAGRPGLAARLLASGLAAPLEVGFLTRVDLSRQGARPGTLELSRSGRVVWGDPTVSQVFPRWNVGDVPFEEVRLLLENRAFELLDAFAGVREEGLTQLRARHAVLKSAADLASVLCLARGEWPEGSAARVAWASEHVLPQLDGVLPGEWGDAIERLPLLWREALAWRSGAVRTLDPKAARAEWLAAVRCWCAVWWLTGDEPRRGVWERVLAVAARAPLRRRARQAVGHAPRSGRPEPALTRLKSWLAGTPQHRVNGSASALLLAAASSASPSRPALPVGALRVLRALGVTAARDWDAARADVLRAWDERVLDGQRTAGDA</sequence>
<evidence type="ECO:0000313" key="3">
    <source>
        <dbReference type="Proteomes" id="UP000696931"/>
    </source>
</evidence>
<reference evidence="2" key="1">
    <citation type="submission" date="2020-07" db="EMBL/GenBank/DDBJ databases">
        <title>Huge and variable diversity of episymbiotic CPR bacteria and DPANN archaea in groundwater ecosystems.</title>
        <authorList>
            <person name="He C.Y."/>
            <person name="Keren R."/>
            <person name="Whittaker M."/>
            <person name="Farag I.F."/>
            <person name="Doudna J."/>
            <person name="Cate J.H.D."/>
            <person name="Banfield J.F."/>
        </authorList>
    </citation>
    <scope>NUCLEOTIDE SEQUENCE</scope>
    <source>
        <strain evidence="2">NC_groundwater_1813_Pr3_B-0.1um_71_17</strain>
    </source>
</reference>